<organism evidence="3 4">
    <name type="scientific">Novosphingobium aquae</name>
    <dbReference type="NCBI Taxonomy" id="3133435"/>
    <lineage>
        <taxon>Bacteria</taxon>
        <taxon>Pseudomonadati</taxon>
        <taxon>Pseudomonadota</taxon>
        <taxon>Alphaproteobacteria</taxon>
        <taxon>Sphingomonadales</taxon>
        <taxon>Sphingomonadaceae</taxon>
        <taxon>Novosphingobium</taxon>
    </lineage>
</organism>
<dbReference type="EMBL" id="JBBHJY010000001">
    <property type="protein sequence ID" value="MEJ6008373.1"/>
    <property type="molecule type" value="Genomic_DNA"/>
</dbReference>
<keyword evidence="4" id="KW-1185">Reference proteome</keyword>
<evidence type="ECO:0000256" key="1">
    <source>
        <dbReference type="SAM" id="MobiDB-lite"/>
    </source>
</evidence>
<dbReference type="Gene3D" id="3.10.450.50">
    <property type="match status" value="1"/>
</dbReference>
<feature type="region of interest" description="Disordered" evidence="1">
    <location>
        <begin position="144"/>
        <end position="164"/>
    </location>
</feature>
<proteinExistence type="predicted"/>
<dbReference type="SUPFAM" id="SSF54427">
    <property type="entry name" value="NTF2-like"/>
    <property type="match status" value="1"/>
</dbReference>
<dbReference type="RefSeq" id="WP_339963907.1">
    <property type="nucleotide sequence ID" value="NZ_JBBHJY010000001.1"/>
</dbReference>
<accession>A0ABU8S343</accession>
<evidence type="ECO:0000259" key="2">
    <source>
        <dbReference type="Pfam" id="PF13577"/>
    </source>
</evidence>
<gene>
    <name evidence="3" type="ORF">WG900_00420</name>
</gene>
<dbReference type="InterPro" id="IPR037401">
    <property type="entry name" value="SnoaL-like"/>
</dbReference>
<dbReference type="InterPro" id="IPR032710">
    <property type="entry name" value="NTF2-like_dom_sf"/>
</dbReference>
<name>A0ABU8S343_9SPHN</name>
<protein>
    <submittedName>
        <fullName evidence="3">Nuclear transport factor 2 family protein</fullName>
    </submittedName>
</protein>
<dbReference type="Proteomes" id="UP001379235">
    <property type="component" value="Unassembled WGS sequence"/>
</dbReference>
<feature type="domain" description="SnoaL-like" evidence="2">
    <location>
        <begin position="7"/>
        <end position="130"/>
    </location>
</feature>
<sequence>MSDLLTQVADRQAITDQIYRYCRAMDRIDHELGYSIWHDDGTADYEHNFQGAGRAFIDHVCSQHSYLLQHSHQMSNILIELDGDRAGSESYVTATLRMEREGRLMQMTVLSRYVDRWSRREGRWALDHRRAVMEMDEIREVTPMKQHTGWTRDRSDPSYQVLKV</sequence>
<dbReference type="Pfam" id="PF13577">
    <property type="entry name" value="SnoaL_4"/>
    <property type="match status" value="1"/>
</dbReference>
<comment type="caution">
    <text evidence="3">The sequence shown here is derived from an EMBL/GenBank/DDBJ whole genome shotgun (WGS) entry which is preliminary data.</text>
</comment>
<reference evidence="3 4" key="1">
    <citation type="submission" date="2024-03" db="EMBL/GenBank/DDBJ databases">
        <authorList>
            <person name="Jo J.-H."/>
        </authorList>
    </citation>
    <scope>NUCLEOTIDE SEQUENCE [LARGE SCALE GENOMIC DNA]</scope>
    <source>
        <strain evidence="3 4">AS3R-12</strain>
    </source>
</reference>
<evidence type="ECO:0000313" key="3">
    <source>
        <dbReference type="EMBL" id="MEJ6008373.1"/>
    </source>
</evidence>
<evidence type="ECO:0000313" key="4">
    <source>
        <dbReference type="Proteomes" id="UP001379235"/>
    </source>
</evidence>